<proteinExistence type="predicted"/>
<protein>
    <submittedName>
        <fullName evidence="1">Proline-rich protein</fullName>
    </submittedName>
</protein>
<keyword evidence="2" id="KW-1185">Reference proteome</keyword>
<dbReference type="EMBL" id="LFBV01000002">
    <property type="protein sequence ID" value="OKH94762.1"/>
    <property type="molecule type" value="Genomic_DNA"/>
</dbReference>
<accession>A0A1Q4VA73</accession>
<sequence>MRPSPKKVTYPRYRPTVRRAQPRQGPSLVSLTLLITAPAVLAAAALRPR</sequence>
<dbReference type="GeneID" id="96790660"/>
<dbReference type="RefSeq" id="WP_266505658.1">
    <property type="nucleotide sequence ID" value="NZ_CP108638.1"/>
</dbReference>
<dbReference type="AlphaFoldDB" id="A0A1Q4VA73"/>
<comment type="caution">
    <text evidence="1">The sequence shown here is derived from an EMBL/GenBank/DDBJ whole genome shotgun (WGS) entry which is preliminary data.</text>
</comment>
<dbReference type="STRING" id="1048205.AB852_11265"/>
<gene>
    <name evidence="1" type="ORF">AB852_11265</name>
</gene>
<name>A0A1Q4VA73_9ACTN</name>
<reference evidence="1 2" key="1">
    <citation type="submission" date="2015-06" db="EMBL/GenBank/DDBJ databases">
        <title>Cloning and characterization of the uncialamcin biosynthetic gene cluster.</title>
        <authorList>
            <person name="Yan X."/>
            <person name="Huang T."/>
            <person name="Ge H."/>
            <person name="Shen B."/>
        </authorList>
    </citation>
    <scope>NUCLEOTIDE SEQUENCE [LARGE SCALE GENOMIC DNA]</scope>
    <source>
        <strain evidence="1 2">DCA2648</strain>
    </source>
</reference>
<dbReference type="Proteomes" id="UP000186455">
    <property type="component" value="Unassembled WGS sequence"/>
</dbReference>
<evidence type="ECO:0000313" key="1">
    <source>
        <dbReference type="EMBL" id="OKH94762.1"/>
    </source>
</evidence>
<organism evidence="1 2">
    <name type="scientific">Streptomyces uncialis</name>
    <dbReference type="NCBI Taxonomy" id="1048205"/>
    <lineage>
        <taxon>Bacteria</taxon>
        <taxon>Bacillati</taxon>
        <taxon>Actinomycetota</taxon>
        <taxon>Actinomycetes</taxon>
        <taxon>Kitasatosporales</taxon>
        <taxon>Streptomycetaceae</taxon>
        <taxon>Streptomyces</taxon>
    </lineage>
</organism>
<evidence type="ECO:0000313" key="2">
    <source>
        <dbReference type="Proteomes" id="UP000186455"/>
    </source>
</evidence>